<protein>
    <submittedName>
        <fullName evidence="1">Putative secreted protein</fullName>
    </submittedName>
</protein>
<dbReference type="EMBL" id="GGFL01013026">
    <property type="protein sequence ID" value="MBW77204.1"/>
    <property type="molecule type" value="Transcribed_RNA"/>
</dbReference>
<sequence>MASVSPLTLASSCVVLFTNGECSFTIMEGELDALVPACGSLPEYMSCWYLRFCLLNQSRMFRAVHTFFRHDLQMVVSISVWPISRSNSSRSLSRITNPSCMLNTETSSVCFLCSRHILQHS</sequence>
<accession>A0A2M4DI09</accession>
<dbReference type="AlphaFoldDB" id="A0A2M4DI09"/>
<organism evidence="1">
    <name type="scientific">Anopheles darlingi</name>
    <name type="common">Mosquito</name>
    <dbReference type="NCBI Taxonomy" id="43151"/>
    <lineage>
        <taxon>Eukaryota</taxon>
        <taxon>Metazoa</taxon>
        <taxon>Ecdysozoa</taxon>
        <taxon>Arthropoda</taxon>
        <taxon>Hexapoda</taxon>
        <taxon>Insecta</taxon>
        <taxon>Pterygota</taxon>
        <taxon>Neoptera</taxon>
        <taxon>Endopterygota</taxon>
        <taxon>Diptera</taxon>
        <taxon>Nematocera</taxon>
        <taxon>Culicoidea</taxon>
        <taxon>Culicidae</taxon>
        <taxon>Anophelinae</taxon>
        <taxon>Anopheles</taxon>
    </lineage>
</organism>
<name>A0A2M4DI09_ANODA</name>
<reference evidence="1" key="1">
    <citation type="submission" date="2018-01" db="EMBL/GenBank/DDBJ databases">
        <title>An insight into the sialome of Amazonian anophelines.</title>
        <authorList>
            <person name="Ribeiro J.M."/>
            <person name="Scarpassa V."/>
            <person name="Calvo E."/>
        </authorList>
    </citation>
    <scope>NUCLEOTIDE SEQUENCE</scope>
</reference>
<proteinExistence type="predicted"/>
<evidence type="ECO:0000313" key="1">
    <source>
        <dbReference type="EMBL" id="MBW77204.1"/>
    </source>
</evidence>